<comment type="caution">
    <text evidence="3">The sequence shown here is derived from an EMBL/GenBank/DDBJ whole genome shotgun (WGS) entry which is preliminary data.</text>
</comment>
<evidence type="ECO:0000313" key="3">
    <source>
        <dbReference type="EMBL" id="KAK0523028.1"/>
    </source>
</evidence>
<name>A0AAN6G5S4_9BASI</name>
<protein>
    <submittedName>
        <fullName evidence="3">Uncharacterized protein</fullName>
    </submittedName>
</protein>
<organism evidence="3 4">
    <name type="scientific">Tilletia horrida</name>
    <dbReference type="NCBI Taxonomy" id="155126"/>
    <lineage>
        <taxon>Eukaryota</taxon>
        <taxon>Fungi</taxon>
        <taxon>Dikarya</taxon>
        <taxon>Basidiomycota</taxon>
        <taxon>Ustilaginomycotina</taxon>
        <taxon>Exobasidiomycetes</taxon>
        <taxon>Tilletiales</taxon>
        <taxon>Tilletiaceae</taxon>
        <taxon>Tilletia</taxon>
    </lineage>
</organism>
<keyword evidence="2" id="KW-0812">Transmembrane</keyword>
<gene>
    <name evidence="3" type="ORF">OC842_006287</name>
</gene>
<sequence length="80" mass="8430">MASRGGMQPGFLNASRAGGPGSRGPARPQPTSALGRFWQNEVLAPEKRPGNLVILYSAGFFAAGVTLFRTLGKDIFVPVI</sequence>
<dbReference type="EMBL" id="JAPDMQ010000543">
    <property type="protein sequence ID" value="KAK0523028.1"/>
    <property type="molecule type" value="Genomic_DNA"/>
</dbReference>
<evidence type="ECO:0000313" key="4">
    <source>
        <dbReference type="Proteomes" id="UP001176521"/>
    </source>
</evidence>
<keyword evidence="2" id="KW-0472">Membrane</keyword>
<evidence type="ECO:0000256" key="1">
    <source>
        <dbReference type="SAM" id="MobiDB-lite"/>
    </source>
</evidence>
<dbReference type="Proteomes" id="UP001176521">
    <property type="component" value="Unassembled WGS sequence"/>
</dbReference>
<accession>A0AAN6G5S4</accession>
<proteinExistence type="predicted"/>
<dbReference type="AlphaFoldDB" id="A0AAN6G5S4"/>
<keyword evidence="2" id="KW-1133">Transmembrane helix</keyword>
<evidence type="ECO:0000256" key="2">
    <source>
        <dbReference type="SAM" id="Phobius"/>
    </source>
</evidence>
<keyword evidence="4" id="KW-1185">Reference proteome</keyword>
<reference evidence="3" key="1">
    <citation type="journal article" date="2023" name="PhytoFront">
        <title>Draft Genome Resources of Seven Strains of Tilletia horrida, Causal Agent of Kernel Smut of Rice.</title>
        <authorList>
            <person name="Khanal S."/>
            <person name="Antony Babu S."/>
            <person name="Zhou X.G."/>
        </authorList>
    </citation>
    <scope>NUCLEOTIDE SEQUENCE</scope>
    <source>
        <strain evidence="3">TX3</strain>
    </source>
</reference>
<feature type="transmembrane region" description="Helical" evidence="2">
    <location>
        <begin position="53"/>
        <end position="71"/>
    </location>
</feature>
<feature type="region of interest" description="Disordered" evidence="1">
    <location>
        <begin position="1"/>
        <end position="31"/>
    </location>
</feature>